<reference evidence="3" key="1">
    <citation type="submission" date="2016-02" db="EMBL/GenBank/DDBJ databases">
        <title>Draft genome sequence of Microdochium bolleyi, a fungal endophyte of beachgrass.</title>
        <authorList>
            <consortium name="DOE Joint Genome Institute"/>
            <person name="David A.S."/>
            <person name="May G."/>
            <person name="Haridas S."/>
            <person name="Lim J."/>
            <person name="Wang M."/>
            <person name="Labutti K."/>
            <person name="Lipzen A."/>
            <person name="Barry K."/>
            <person name="Grigoriev I.V."/>
        </authorList>
    </citation>
    <scope>NUCLEOTIDE SEQUENCE [LARGE SCALE GENOMIC DNA]</scope>
    <source>
        <strain evidence="3">J235TASD1</strain>
    </source>
</reference>
<evidence type="ECO:0000313" key="3">
    <source>
        <dbReference type="Proteomes" id="UP000070501"/>
    </source>
</evidence>
<proteinExistence type="predicted"/>
<dbReference type="PANTHER" id="PTHR44167">
    <property type="entry name" value="OVARIAN-SPECIFIC SERINE/THREONINE-PROTEIN KINASE LOK-RELATED"/>
    <property type="match status" value="1"/>
</dbReference>
<dbReference type="GO" id="GO:0005524">
    <property type="term" value="F:ATP binding"/>
    <property type="evidence" value="ECO:0007669"/>
    <property type="project" value="InterPro"/>
</dbReference>
<dbReference type="OrthoDB" id="4062651at2759"/>
<dbReference type="PROSITE" id="PS50011">
    <property type="entry name" value="PROTEIN_KINASE_DOM"/>
    <property type="match status" value="1"/>
</dbReference>
<evidence type="ECO:0000313" key="2">
    <source>
        <dbReference type="EMBL" id="KXJ90724.1"/>
    </source>
</evidence>
<feature type="domain" description="Protein kinase" evidence="1">
    <location>
        <begin position="39"/>
        <end position="360"/>
    </location>
</feature>
<accession>A0A136J0Y9</accession>
<dbReference type="InterPro" id="IPR011009">
    <property type="entry name" value="Kinase-like_dom_sf"/>
</dbReference>
<name>A0A136J0Y9_9PEZI</name>
<gene>
    <name evidence="2" type="ORF">Micbo1qcDRAFT_164376</name>
</gene>
<dbReference type="Pfam" id="PF00069">
    <property type="entry name" value="Pkinase"/>
    <property type="match status" value="1"/>
</dbReference>
<dbReference type="Proteomes" id="UP000070501">
    <property type="component" value="Unassembled WGS sequence"/>
</dbReference>
<dbReference type="InterPro" id="IPR008271">
    <property type="entry name" value="Ser/Thr_kinase_AS"/>
</dbReference>
<dbReference type="EMBL" id="KQ964252">
    <property type="protein sequence ID" value="KXJ90724.1"/>
    <property type="molecule type" value="Genomic_DNA"/>
</dbReference>
<dbReference type="PANTHER" id="PTHR44167:SF30">
    <property type="entry name" value="PHOSPHORYLASE KINASE"/>
    <property type="match status" value="1"/>
</dbReference>
<dbReference type="SUPFAM" id="SSF56112">
    <property type="entry name" value="Protein kinase-like (PK-like)"/>
    <property type="match status" value="1"/>
</dbReference>
<organism evidence="2 3">
    <name type="scientific">Microdochium bolleyi</name>
    <dbReference type="NCBI Taxonomy" id="196109"/>
    <lineage>
        <taxon>Eukaryota</taxon>
        <taxon>Fungi</taxon>
        <taxon>Dikarya</taxon>
        <taxon>Ascomycota</taxon>
        <taxon>Pezizomycotina</taxon>
        <taxon>Sordariomycetes</taxon>
        <taxon>Xylariomycetidae</taxon>
        <taxon>Xylariales</taxon>
        <taxon>Microdochiaceae</taxon>
        <taxon>Microdochium</taxon>
    </lineage>
</organism>
<dbReference type="GO" id="GO:0005634">
    <property type="term" value="C:nucleus"/>
    <property type="evidence" value="ECO:0007669"/>
    <property type="project" value="TreeGrafter"/>
</dbReference>
<keyword evidence="2" id="KW-0808">Transferase</keyword>
<dbReference type="Gene3D" id="1.10.510.10">
    <property type="entry name" value="Transferase(Phosphotransferase) domain 1"/>
    <property type="match status" value="1"/>
</dbReference>
<dbReference type="InterPro" id="IPR000719">
    <property type="entry name" value="Prot_kinase_dom"/>
</dbReference>
<dbReference type="GO" id="GO:0044773">
    <property type="term" value="P:mitotic DNA damage checkpoint signaling"/>
    <property type="evidence" value="ECO:0007669"/>
    <property type="project" value="TreeGrafter"/>
</dbReference>
<dbReference type="GO" id="GO:0004674">
    <property type="term" value="F:protein serine/threonine kinase activity"/>
    <property type="evidence" value="ECO:0007669"/>
    <property type="project" value="TreeGrafter"/>
</dbReference>
<dbReference type="SMART" id="SM00220">
    <property type="entry name" value="S_TKc"/>
    <property type="match status" value="1"/>
</dbReference>
<dbReference type="STRING" id="196109.A0A136J0Y9"/>
<keyword evidence="2" id="KW-0418">Kinase</keyword>
<sequence>MRGVTAPRAVAGSLNKIASASVQASRPGFAQATPITRSASTVSHHGSGFGSQMLEPGVALKGYSGREYVIENVLQDRQDRFVYLAKADEQKFVLKNLFENEYNYALPLQLRYNSSPYLRALRDTIPEQRMFVNEYLSDHLLNFAFKDISANTQKRIMRDALRGLATLHDHNIVHLDVKANNIMVDYSETAEGVKVSRVQLSDLEDATYIPVGQALRGVACGNQLWRSPEAHAEGFVGKPSDVFSMALVFIFLRLKRVIFYNENDSQNLDPMGEILARQISTFAEWKDFEAFLAYLGHRHPQIGRFRRIAETFTEANPRQPFGLWQSDALDTHFKDLIRKMTCFDPRKRVTAQQALRHAYFKDIVEE</sequence>
<evidence type="ECO:0000259" key="1">
    <source>
        <dbReference type="PROSITE" id="PS50011"/>
    </source>
</evidence>
<keyword evidence="3" id="KW-1185">Reference proteome</keyword>
<dbReference type="AlphaFoldDB" id="A0A136J0Y9"/>
<protein>
    <submittedName>
        <fullName evidence="2">Kinase-like domain-containing protein</fullName>
    </submittedName>
</protein>
<dbReference type="InParanoid" id="A0A136J0Y9"/>
<dbReference type="PROSITE" id="PS00108">
    <property type="entry name" value="PROTEIN_KINASE_ST"/>
    <property type="match status" value="1"/>
</dbReference>